<dbReference type="RefSeq" id="WP_012179629.1">
    <property type="nucleotide sequence ID" value="NC_009952.1"/>
</dbReference>
<name>A8LKB8_DINSH</name>
<dbReference type="eggNOG" id="COG2931">
    <property type="taxonomic scope" value="Bacteria"/>
</dbReference>
<organism evidence="2 3">
    <name type="scientific">Dinoroseobacter shibae (strain DSM 16493 / NCIMB 14021 / DFL 12)</name>
    <dbReference type="NCBI Taxonomy" id="398580"/>
    <lineage>
        <taxon>Bacteria</taxon>
        <taxon>Pseudomonadati</taxon>
        <taxon>Pseudomonadota</taxon>
        <taxon>Alphaproteobacteria</taxon>
        <taxon>Rhodobacterales</taxon>
        <taxon>Roseobacteraceae</taxon>
        <taxon>Dinoroseobacter</taxon>
    </lineage>
</organism>
<dbReference type="EMBL" id="CP000830">
    <property type="protein sequence ID" value="ABV94701.1"/>
    <property type="molecule type" value="Genomic_DNA"/>
</dbReference>
<proteinExistence type="predicted"/>
<gene>
    <name evidence="2" type="ordered locus">Dshi_2968</name>
</gene>
<dbReference type="AlphaFoldDB" id="A8LKB8"/>
<dbReference type="OrthoDB" id="6305173at2"/>
<keyword evidence="3" id="KW-1185">Reference proteome</keyword>
<dbReference type="KEGG" id="dsh:Dshi_2968"/>
<feature type="domain" description="Hedgehog/Intein (Hint)" evidence="1">
    <location>
        <begin position="21"/>
        <end position="166"/>
    </location>
</feature>
<evidence type="ECO:0000313" key="3">
    <source>
        <dbReference type="Proteomes" id="UP000006833"/>
    </source>
</evidence>
<dbReference type="Pfam" id="PF13403">
    <property type="entry name" value="Hint_2"/>
    <property type="match status" value="1"/>
</dbReference>
<sequence>MTLMTRVDAALAATKPALTGLACDAHVRTPCGERRVEFLRPGDLIVTRSDGLQPLRHILRTRVSLAEMRADPALAPIRLTPRALGPLMPVRSLALAPDHPVRVPAHLLGQSVPDPTLRLTARSLADYFDEIFVDMSANGAIYHGLVFDRPQALMVNGVLVESATPDASSLRHMDEDTRKALERLFPHLRSKPVRLAL</sequence>
<dbReference type="STRING" id="398580.Dshi_2968"/>
<evidence type="ECO:0000313" key="2">
    <source>
        <dbReference type="EMBL" id="ABV94701.1"/>
    </source>
</evidence>
<dbReference type="InterPro" id="IPR036844">
    <property type="entry name" value="Hint_dom_sf"/>
</dbReference>
<evidence type="ECO:0000259" key="1">
    <source>
        <dbReference type="Pfam" id="PF13403"/>
    </source>
</evidence>
<protein>
    <recommendedName>
        <fullName evidence="1">Hedgehog/Intein (Hint) domain-containing protein</fullName>
    </recommendedName>
</protein>
<dbReference type="InterPro" id="IPR028992">
    <property type="entry name" value="Hedgehog/Intein_dom"/>
</dbReference>
<dbReference type="HOGENOM" id="CLU_1382196_0_0_5"/>
<accession>A8LKB8</accession>
<dbReference type="Proteomes" id="UP000006833">
    <property type="component" value="Chromosome"/>
</dbReference>
<dbReference type="SUPFAM" id="SSF51294">
    <property type="entry name" value="Hedgehog/intein (Hint) domain"/>
    <property type="match status" value="1"/>
</dbReference>
<reference evidence="3" key="1">
    <citation type="journal article" date="2010" name="ISME J.">
        <title>The complete genome sequence of the algal symbiont Dinoroseobacter shibae: a hitchhiker's guide to life in the sea.</title>
        <authorList>
            <person name="Wagner-Dobler I."/>
            <person name="Ballhausen B."/>
            <person name="Berger M."/>
            <person name="Brinkhoff T."/>
            <person name="Buchholz I."/>
            <person name="Bunk B."/>
            <person name="Cypionka H."/>
            <person name="Daniel R."/>
            <person name="Drepper T."/>
            <person name="Gerdts G."/>
            <person name="Hahnke S."/>
            <person name="Han C."/>
            <person name="Jahn D."/>
            <person name="Kalhoefer D."/>
            <person name="Kiss H."/>
            <person name="Klenk H.P."/>
            <person name="Kyrpides N."/>
            <person name="Liebl W."/>
            <person name="Liesegang H."/>
            <person name="Meincke L."/>
            <person name="Pati A."/>
            <person name="Petersen J."/>
            <person name="Piekarski T."/>
            <person name="Pommerenke C."/>
            <person name="Pradella S."/>
            <person name="Pukall R."/>
            <person name="Rabus R."/>
            <person name="Stackebrandt E."/>
            <person name="Thole S."/>
            <person name="Thompson L."/>
            <person name="Tielen P."/>
            <person name="Tomasch J."/>
            <person name="von Jan M."/>
            <person name="Wanphrut N."/>
            <person name="Wichels A."/>
            <person name="Zech H."/>
            <person name="Simon M."/>
        </authorList>
    </citation>
    <scope>NUCLEOTIDE SEQUENCE [LARGE SCALE GENOMIC DNA]</scope>
    <source>
        <strain evidence="3">DSM 16493 / NCIMB 14021 / DFL 12</strain>
    </source>
</reference>